<feature type="binding site" evidence="14">
    <location>
        <position position="548"/>
    </location>
    <ligand>
        <name>Mn(2+)</name>
        <dbReference type="ChEBI" id="CHEBI:29035"/>
    </ligand>
</feature>
<dbReference type="Pfam" id="PF00289">
    <property type="entry name" value="Biotin_carb_N"/>
    <property type="match status" value="1"/>
</dbReference>
<feature type="binding site" evidence="14">
    <location>
        <position position="746"/>
    </location>
    <ligand>
        <name>Mn(2+)</name>
        <dbReference type="ChEBI" id="CHEBI:29035"/>
    </ligand>
</feature>
<dbReference type="PROSITE" id="PS50991">
    <property type="entry name" value="PYR_CT"/>
    <property type="match status" value="1"/>
</dbReference>
<keyword evidence="6 14" id="KW-0479">Metal-binding</keyword>
<dbReference type="PROSITE" id="PS00867">
    <property type="entry name" value="CPSASE_2"/>
    <property type="match status" value="1"/>
</dbReference>
<comment type="catalytic activity">
    <reaction evidence="11">
        <text>hydrogencarbonate + pyruvate + ATP = oxaloacetate + ADP + phosphate + H(+)</text>
        <dbReference type="Rhea" id="RHEA:20844"/>
        <dbReference type="ChEBI" id="CHEBI:15361"/>
        <dbReference type="ChEBI" id="CHEBI:15378"/>
        <dbReference type="ChEBI" id="CHEBI:16452"/>
        <dbReference type="ChEBI" id="CHEBI:17544"/>
        <dbReference type="ChEBI" id="CHEBI:30616"/>
        <dbReference type="ChEBI" id="CHEBI:43474"/>
        <dbReference type="ChEBI" id="CHEBI:456216"/>
        <dbReference type="EC" id="6.4.1.1"/>
    </reaction>
</comment>
<dbReference type="FunFam" id="2.40.50.100:FF:000003">
    <property type="entry name" value="Acetyl-CoA carboxylase biotin carboxyl carrier protein"/>
    <property type="match status" value="1"/>
</dbReference>
<feature type="binding site" evidence="13">
    <location>
        <position position="620"/>
    </location>
    <ligand>
        <name>substrate</name>
    </ligand>
</feature>
<dbReference type="SMART" id="SM00878">
    <property type="entry name" value="Biotin_carb_C"/>
    <property type="match status" value="1"/>
</dbReference>
<evidence type="ECO:0000259" key="20">
    <source>
        <dbReference type="PROSITE" id="PS50991"/>
    </source>
</evidence>
<dbReference type="PROSITE" id="PS50979">
    <property type="entry name" value="BC"/>
    <property type="match status" value="1"/>
</dbReference>
<dbReference type="OrthoDB" id="9763189at2"/>
<feature type="binding site" evidence="13">
    <location>
        <position position="208"/>
    </location>
    <ligand>
        <name>ATP</name>
        <dbReference type="ChEBI" id="CHEBI:30616"/>
    </ligand>
</feature>
<reference evidence="21 22" key="1">
    <citation type="submission" date="2019-03" db="EMBL/GenBank/DDBJ databases">
        <title>Freshwater and sediment microbial communities from various areas in North America, analyzing microbe dynamics in response to fracking.</title>
        <authorList>
            <person name="Lamendella R."/>
        </authorList>
    </citation>
    <scope>NUCLEOTIDE SEQUENCE [LARGE SCALE GENOMIC DNA]</scope>
    <source>
        <strain evidence="21 22">175.2</strain>
    </source>
</reference>
<dbReference type="Pfam" id="PF02436">
    <property type="entry name" value="PYC_OADA"/>
    <property type="match status" value="1"/>
</dbReference>
<dbReference type="Gene3D" id="3.10.600.10">
    <property type="entry name" value="pyruvate carboxylase f1077a mutant domain"/>
    <property type="match status" value="2"/>
</dbReference>
<dbReference type="Gene3D" id="2.40.50.100">
    <property type="match status" value="1"/>
</dbReference>
<dbReference type="InterPro" id="IPR055268">
    <property type="entry name" value="PCB-like"/>
</dbReference>
<feature type="binding site" evidence="13">
    <location>
        <position position="881"/>
    </location>
    <ligand>
        <name>substrate</name>
    </ligand>
</feature>
<comment type="cofactor">
    <cofactor evidence="1 11">
        <name>biotin</name>
        <dbReference type="ChEBI" id="CHEBI:57586"/>
    </cofactor>
</comment>
<feature type="binding site" evidence="14">
    <location>
        <position position="748"/>
    </location>
    <ligand>
        <name>Mn(2+)</name>
        <dbReference type="ChEBI" id="CHEBI:29035"/>
    </ligand>
</feature>
<feature type="domain" description="ATP-grasp" evidence="18">
    <location>
        <begin position="128"/>
        <end position="326"/>
    </location>
</feature>
<feature type="modified residue" description="N6-carboxylysine" evidence="15">
    <location>
        <position position="717"/>
    </location>
</feature>
<dbReference type="InterPro" id="IPR016185">
    <property type="entry name" value="PreATP-grasp_dom_sf"/>
</dbReference>
<dbReference type="GO" id="GO:0004736">
    <property type="term" value="F:pyruvate carboxylase activity"/>
    <property type="evidence" value="ECO:0007669"/>
    <property type="project" value="UniProtKB-EC"/>
</dbReference>
<gene>
    <name evidence="21" type="ORF">EDC90_1002255</name>
</gene>
<dbReference type="InterPro" id="IPR005479">
    <property type="entry name" value="CPAse_ATP-bd"/>
</dbReference>
<evidence type="ECO:0000259" key="18">
    <source>
        <dbReference type="PROSITE" id="PS50975"/>
    </source>
</evidence>
<dbReference type="SUPFAM" id="SSF51230">
    <property type="entry name" value="Single hybrid motif"/>
    <property type="match status" value="1"/>
</dbReference>
<comment type="caution">
    <text evidence="21">The sequence shown here is derived from an EMBL/GenBank/DDBJ whole genome shotgun (WGS) entry which is preliminary data.</text>
</comment>
<keyword evidence="4" id="KW-0312">Gluconeogenesis</keyword>
<dbReference type="InterPro" id="IPR001882">
    <property type="entry name" value="Biotin_BS"/>
</dbReference>
<dbReference type="PANTHER" id="PTHR43778">
    <property type="entry name" value="PYRUVATE CARBOXYLASE"/>
    <property type="match status" value="1"/>
</dbReference>
<dbReference type="InterPro" id="IPR003379">
    <property type="entry name" value="Carboxylase_cons_dom"/>
</dbReference>
<dbReference type="PROSITE" id="PS50968">
    <property type="entry name" value="BIOTINYL_LIPOYL"/>
    <property type="match status" value="1"/>
</dbReference>
<feature type="binding site" description="via carbamate group" evidence="14">
    <location>
        <position position="717"/>
    </location>
    <ligand>
        <name>Mn(2+)</name>
        <dbReference type="ChEBI" id="CHEBI:29035"/>
    </ligand>
</feature>
<dbReference type="CDD" id="cd06850">
    <property type="entry name" value="biotinyl_domain"/>
    <property type="match status" value="1"/>
</dbReference>
<evidence type="ECO:0000313" key="22">
    <source>
        <dbReference type="Proteomes" id="UP000295097"/>
    </source>
</evidence>
<dbReference type="SUPFAM" id="SSF51246">
    <property type="entry name" value="Rudiment single hybrid motif"/>
    <property type="match status" value="1"/>
</dbReference>
<dbReference type="RefSeq" id="WP_132308268.1">
    <property type="nucleotide sequence ID" value="NZ_SMAR01000002.1"/>
</dbReference>
<dbReference type="InterPro" id="IPR011761">
    <property type="entry name" value="ATP-grasp"/>
</dbReference>
<dbReference type="InterPro" id="IPR011053">
    <property type="entry name" value="Single_hybrid_motif"/>
</dbReference>
<dbReference type="Pfam" id="PF00682">
    <property type="entry name" value="HMGL-like"/>
    <property type="match status" value="1"/>
</dbReference>
<evidence type="ECO:0000256" key="3">
    <source>
        <dbReference type="ARBA" id="ARBA00013057"/>
    </source>
</evidence>
<dbReference type="PROSITE" id="PS00866">
    <property type="entry name" value="CPSASE_1"/>
    <property type="match status" value="1"/>
</dbReference>
<dbReference type="InterPro" id="IPR011764">
    <property type="entry name" value="Biotin_carboxylation_dom"/>
</dbReference>
<evidence type="ECO:0000256" key="1">
    <source>
        <dbReference type="ARBA" id="ARBA00001953"/>
    </source>
</evidence>
<evidence type="ECO:0000256" key="13">
    <source>
        <dbReference type="PIRSR" id="PIRSR001594-2"/>
    </source>
</evidence>
<dbReference type="InterPro" id="IPR000089">
    <property type="entry name" value="Biotin_lipoyl"/>
</dbReference>
<dbReference type="Proteomes" id="UP000295097">
    <property type="component" value="Unassembled WGS sequence"/>
</dbReference>
<keyword evidence="8 11" id="KW-0067">ATP-binding</keyword>
<dbReference type="InterPro" id="IPR000891">
    <property type="entry name" value="PYR_CT"/>
</dbReference>
<dbReference type="InterPro" id="IPR005482">
    <property type="entry name" value="Biotin_COase_C"/>
</dbReference>
<dbReference type="UniPathway" id="UPA00138"/>
<protein>
    <recommendedName>
        <fullName evidence="3 11">Pyruvate carboxylase</fullName>
        <ecNumber evidence="3 11">6.4.1.1</ecNumber>
    </recommendedName>
</protein>
<evidence type="ECO:0000256" key="10">
    <source>
        <dbReference type="ARBA" id="ARBA00023268"/>
    </source>
</evidence>
<dbReference type="CDD" id="cd07937">
    <property type="entry name" value="DRE_TIM_PC_TC_5S"/>
    <property type="match status" value="1"/>
</dbReference>
<feature type="binding site" evidence="13">
    <location>
        <position position="124"/>
    </location>
    <ligand>
        <name>ATP</name>
        <dbReference type="ChEBI" id="CHEBI:30616"/>
    </ligand>
</feature>
<dbReference type="EMBL" id="SMAR01000002">
    <property type="protein sequence ID" value="TCT44705.1"/>
    <property type="molecule type" value="Genomic_DNA"/>
</dbReference>
<keyword evidence="22" id="KW-1185">Reference proteome</keyword>
<dbReference type="FunFam" id="3.40.50.20:FF:000010">
    <property type="entry name" value="Propionyl-CoA carboxylase subunit alpha"/>
    <property type="match status" value="1"/>
</dbReference>
<dbReference type="InterPro" id="IPR011054">
    <property type="entry name" value="Rudment_hybrid_motif"/>
</dbReference>
<dbReference type="GO" id="GO:0006094">
    <property type="term" value="P:gluconeogenesis"/>
    <property type="evidence" value="ECO:0007669"/>
    <property type="project" value="UniProtKB-UniPathway"/>
</dbReference>
<dbReference type="FunFam" id="3.20.20.70:FF:000033">
    <property type="entry name" value="Pyruvate carboxylase"/>
    <property type="match status" value="1"/>
</dbReference>
<feature type="region of interest" description="Disordered" evidence="16">
    <location>
        <begin position="488"/>
        <end position="513"/>
    </location>
</feature>
<dbReference type="GO" id="GO:0046872">
    <property type="term" value="F:metal ion binding"/>
    <property type="evidence" value="ECO:0007669"/>
    <property type="project" value="UniProtKB-KW"/>
</dbReference>
<feature type="domain" description="Lipoyl-binding" evidence="17">
    <location>
        <begin position="1073"/>
        <end position="1151"/>
    </location>
</feature>
<evidence type="ECO:0000313" key="21">
    <source>
        <dbReference type="EMBL" id="TCT44705.1"/>
    </source>
</evidence>
<comment type="pathway">
    <text evidence="2">Carbohydrate biosynthesis; gluconeogenesis.</text>
</comment>
<dbReference type="NCBIfam" id="TIGR01235">
    <property type="entry name" value="pyruv_carbox"/>
    <property type="match status" value="1"/>
</dbReference>
<dbReference type="Gene3D" id="3.30.470.20">
    <property type="entry name" value="ATP-grasp fold, B domain"/>
    <property type="match status" value="1"/>
</dbReference>
<evidence type="ECO:0000256" key="4">
    <source>
        <dbReference type="ARBA" id="ARBA00022432"/>
    </source>
</evidence>
<evidence type="ECO:0000259" key="19">
    <source>
        <dbReference type="PROSITE" id="PS50979"/>
    </source>
</evidence>
<dbReference type="Pfam" id="PF02785">
    <property type="entry name" value="Biotin_carb_C"/>
    <property type="match status" value="1"/>
</dbReference>
<name>A0A4R3NY20_9HYPH</name>
<evidence type="ECO:0000256" key="11">
    <source>
        <dbReference type="PIRNR" id="PIRNR001594"/>
    </source>
</evidence>
<dbReference type="FunFam" id="3.30.1490.20:FF:000018">
    <property type="entry name" value="Biotin carboxylase"/>
    <property type="match status" value="1"/>
</dbReference>
<dbReference type="PROSITE" id="PS50975">
    <property type="entry name" value="ATP_GRASP"/>
    <property type="match status" value="1"/>
</dbReference>
<dbReference type="SUPFAM" id="SSF52440">
    <property type="entry name" value="PreATP-grasp domain"/>
    <property type="match status" value="1"/>
</dbReference>
<dbReference type="PANTHER" id="PTHR43778:SF2">
    <property type="entry name" value="PYRUVATE CARBOXYLASE, MITOCHONDRIAL"/>
    <property type="match status" value="1"/>
</dbReference>
<dbReference type="SUPFAM" id="SSF89000">
    <property type="entry name" value="post-HMGL domain-like"/>
    <property type="match status" value="1"/>
</dbReference>
<keyword evidence="21" id="KW-0670">Pyruvate</keyword>
<feature type="modified residue" description="N6-biotinyllysine" evidence="15">
    <location>
        <position position="1117"/>
    </location>
</feature>
<evidence type="ECO:0000256" key="6">
    <source>
        <dbReference type="ARBA" id="ARBA00022723"/>
    </source>
</evidence>
<evidence type="ECO:0000256" key="2">
    <source>
        <dbReference type="ARBA" id="ARBA00004742"/>
    </source>
</evidence>
<dbReference type="AlphaFoldDB" id="A0A4R3NY20"/>
<dbReference type="PIRSF" id="PIRSF001594">
    <property type="entry name" value="Pyruv_carbox"/>
    <property type="match status" value="1"/>
</dbReference>
<dbReference type="EC" id="6.4.1.1" evidence="3 11"/>
<keyword evidence="5 11" id="KW-0436">Ligase</keyword>
<proteinExistence type="predicted"/>
<evidence type="ECO:0000256" key="16">
    <source>
        <dbReference type="SAM" id="MobiDB-lite"/>
    </source>
</evidence>
<dbReference type="Pfam" id="PF02786">
    <property type="entry name" value="CPSase_L_D2"/>
    <property type="match status" value="1"/>
</dbReference>
<evidence type="ECO:0000256" key="5">
    <source>
        <dbReference type="ARBA" id="ARBA00022598"/>
    </source>
</evidence>
<feature type="active site" evidence="12">
    <location>
        <position position="301"/>
    </location>
</feature>
<organism evidence="21 22">
    <name type="scientific">Martelella mediterranea</name>
    <dbReference type="NCBI Taxonomy" id="293089"/>
    <lineage>
        <taxon>Bacteria</taxon>
        <taxon>Pseudomonadati</taxon>
        <taxon>Pseudomonadota</taxon>
        <taxon>Alphaproteobacteria</taxon>
        <taxon>Hyphomicrobiales</taxon>
        <taxon>Aurantimonadaceae</taxon>
        <taxon>Martelella</taxon>
    </lineage>
</organism>
<dbReference type="NCBIfam" id="NF009554">
    <property type="entry name" value="PRK12999.1"/>
    <property type="match status" value="1"/>
</dbReference>
<dbReference type="GO" id="GO:0005737">
    <property type="term" value="C:cytoplasm"/>
    <property type="evidence" value="ECO:0007669"/>
    <property type="project" value="TreeGrafter"/>
</dbReference>
<evidence type="ECO:0000259" key="17">
    <source>
        <dbReference type="PROSITE" id="PS50968"/>
    </source>
</evidence>
<dbReference type="InterPro" id="IPR005481">
    <property type="entry name" value="BC-like_N"/>
</dbReference>
<feature type="domain" description="Pyruvate carboxyltransferase" evidence="20">
    <location>
        <begin position="539"/>
        <end position="807"/>
    </location>
</feature>
<keyword evidence="9 11" id="KW-0092">Biotin</keyword>
<evidence type="ECO:0000256" key="15">
    <source>
        <dbReference type="PIRSR" id="PIRSR001594-4"/>
    </source>
</evidence>
<keyword evidence="7 11" id="KW-0547">Nucleotide-binding</keyword>
<evidence type="ECO:0000256" key="8">
    <source>
        <dbReference type="ARBA" id="ARBA00022840"/>
    </source>
</evidence>
<feature type="domain" description="Biotin carboxylation" evidence="19">
    <location>
        <begin position="2"/>
        <end position="462"/>
    </location>
</feature>
<sequence length="1152" mass="127193">MSISKILVANRSEIAIRVFRAANELDIKTVAIWAEEDKLALHRFKADESYQVGRGPHLDHDMGPIESYLSIEEVIRVAKLSGADAIHPGYGLLSESPEFVDACEEAGITFIGPKAETMRRLGNKVAARNLAIEVGVPVVPATDPLPDDMAEVERMADEIGYPVMLKASWGGGGRGMRAIRSKDDLAREVTEAKREAKAAFGKDEVYLEKLVERARHVESQILGDTHGNVVHLFERDCSIQRRNQKVVERAPAPYLNEEQRAELAEYSLKIGRATNYIGAGTVEYLMDADTGKFYFIEVNPRIQVEHTVTETVTGIDIVKAQIHILDGYKIGTEESGVPPQEEIYLRGHALQCRITTEDPEHNFIPDYGRITAYRGATGFGIRLDGGTAFSGAVITRFYDPLLEKVTAWAPSPQEAARRMDRALREFRIRGVATNLTFLEAIITHPKFIDYSYTTRFIDETPELFDQVKRQDRATRLLTYLADVTVNGHPEAKGRPKPSNEIAPPVVPYTEGDPKPGTKQLLDEMGPEKFSKWMRNETRVLMTDTTMRDGHQSLLATRMRTHDISTIAGTYARALPELFSLECWGGATFDVSMRFLTEDPWERLAKVRENAPNLLLQMLFRGANGVGYKNYPDNVVKYFVRQAAAGGIDLFRVFDCLNWVENMRVSMDAVLEENKLCEATICYTGDIMNAKRPQYDLKYYVGLAKELEAAGAHIIAVKDMAGLLKPGAARVLFKALREETSLPIHFHTHDTSGIAAATVLAAVDAGVDAVDAAMDAFSGNTSQPCLGSIVEALKGHERDPGLDTNFIRRISFYWEAVRHQYTAFESDLKGPASEVYLHEMPGGQFTNLKEQARSLGLETRWHEVAQAYADANQMFGDIVKVTPSSKVVGDMALMMVSQDLSVADVESPAKDISFPDSVISMLKGDLGQPPAGWPEKLQKKVLKGDDAYTVRPGSLLDDADLEAERKEAAEKIGRDLNDFELASYLMYPKVFVDYVMATDTYGPVSVLPTPSYFYGITEGEEIHADIERGKTLVIQNQGITGADEKGMVTIFFELNGAPRSIKVPDRAHGAAGGANPKVDPANQNHVGAPMPGVISTVAVSSGQQVSQGDVLVSIEAMKMETALHADREGVIKEVHVKAGDQIDAKDLLIVYED</sequence>
<dbReference type="Pfam" id="PF00364">
    <property type="entry name" value="Biotin_lipoyl"/>
    <property type="match status" value="1"/>
</dbReference>
<dbReference type="InterPro" id="IPR005930">
    <property type="entry name" value="Pyruv_COase"/>
</dbReference>
<dbReference type="InterPro" id="IPR013785">
    <property type="entry name" value="Aldolase_TIM"/>
</dbReference>
<evidence type="ECO:0000256" key="12">
    <source>
        <dbReference type="PIRSR" id="PIRSR001594-1"/>
    </source>
</evidence>
<dbReference type="NCBIfam" id="NF006761">
    <property type="entry name" value="PRK09282.1"/>
    <property type="match status" value="1"/>
</dbReference>
<dbReference type="SUPFAM" id="SSF51569">
    <property type="entry name" value="Aldolase"/>
    <property type="match status" value="1"/>
</dbReference>
<evidence type="ECO:0000256" key="7">
    <source>
        <dbReference type="ARBA" id="ARBA00022741"/>
    </source>
</evidence>
<dbReference type="Gene3D" id="3.20.20.70">
    <property type="entry name" value="Aldolase class I"/>
    <property type="match status" value="1"/>
</dbReference>
<dbReference type="GO" id="GO:0005524">
    <property type="term" value="F:ATP binding"/>
    <property type="evidence" value="ECO:0007669"/>
    <property type="project" value="UniProtKB-UniRule"/>
</dbReference>
<evidence type="ECO:0000256" key="14">
    <source>
        <dbReference type="PIRSR" id="PIRSR001594-3"/>
    </source>
</evidence>
<evidence type="ECO:0000256" key="9">
    <source>
        <dbReference type="ARBA" id="ARBA00023267"/>
    </source>
</evidence>
<dbReference type="SUPFAM" id="SSF56059">
    <property type="entry name" value="Glutathione synthetase ATP-binding domain-like"/>
    <property type="match status" value="1"/>
</dbReference>
<dbReference type="PROSITE" id="PS00188">
    <property type="entry name" value="BIOTIN"/>
    <property type="match status" value="1"/>
</dbReference>
<keyword evidence="10" id="KW-0511">Multifunctional enzyme</keyword>
<accession>A0A4R3NY20</accession>
<comment type="function">
    <text evidence="11">Catalyzes a 2-step reaction, involving the ATP-dependent carboxylation of the covalently attached biotin in the first step and the transfer of the carboxyl group to pyruvate in the second.</text>
</comment>